<evidence type="ECO:0000256" key="1">
    <source>
        <dbReference type="ARBA" id="ARBA00005216"/>
    </source>
</evidence>
<dbReference type="FunFam" id="3.40.50.720:FF:000021">
    <property type="entry name" value="D-3-phosphoglycerate dehydrogenase"/>
    <property type="match status" value="1"/>
</dbReference>
<evidence type="ECO:0000256" key="6">
    <source>
        <dbReference type="ARBA" id="ARBA00022553"/>
    </source>
</evidence>
<dbReference type="PANTHER" id="PTHR42938">
    <property type="entry name" value="FORMATE DEHYDROGENASE 1"/>
    <property type="match status" value="1"/>
</dbReference>
<dbReference type="InterPro" id="IPR045626">
    <property type="entry name" value="PGDH_ASB_dom"/>
</dbReference>
<dbReference type="GO" id="GO:0004617">
    <property type="term" value="F:phosphoglycerate dehydrogenase activity"/>
    <property type="evidence" value="ECO:0007669"/>
    <property type="project" value="UniProtKB-EC"/>
</dbReference>
<feature type="domain" description="ACT" evidence="15">
    <location>
        <begin position="505"/>
        <end position="578"/>
    </location>
</feature>
<dbReference type="AlphaFoldDB" id="A0A7S3U018"/>
<dbReference type="GO" id="GO:0006564">
    <property type="term" value="P:L-serine biosynthetic process"/>
    <property type="evidence" value="ECO:0007669"/>
    <property type="project" value="UniProtKB-KW"/>
</dbReference>
<evidence type="ECO:0000256" key="3">
    <source>
        <dbReference type="ARBA" id="ARBA00011881"/>
    </source>
</evidence>
<dbReference type="NCBIfam" id="TIGR01327">
    <property type="entry name" value="PGDH"/>
    <property type="match status" value="1"/>
</dbReference>
<proteinExistence type="inferred from homology"/>
<keyword evidence="8" id="KW-0007">Acetylation</keyword>
<dbReference type="SUPFAM" id="SSF51735">
    <property type="entry name" value="NAD(P)-binding Rossmann-fold domains"/>
    <property type="match status" value="1"/>
</dbReference>
<dbReference type="SUPFAM" id="SSF143548">
    <property type="entry name" value="Serine metabolism enzymes domain"/>
    <property type="match status" value="1"/>
</dbReference>
<evidence type="ECO:0000256" key="7">
    <source>
        <dbReference type="ARBA" id="ARBA00022605"/>
    </source>
</evidence>
<protein>
    <recommendedName>
        <fullName evidence="5 13">D-3-phosphoglycerate dehydrogenase</fullName>
        <ecNumber evidence="4 13">1.1.1.95</ecNumber>
    </recommendedName>
</protein>
<evidence type="ECO:0000256" key="2">
    <source>
        <dbReference type="ARBA" id="ARBA00005854"/>
    </source>
</evidence>
<keyword evidence="6" id="KW-0597">Phosphoprotein</keyword>
<dbReference type="InterPro" id="IPR029753">
    <property type="entry name" value="D-isomer_DH_CS"/>
</dbReference>
<dbReference type="CDD" id="cd12173">
    <property type="entry name" value="PGDH_4"/>
    <property type="match status" value="1"/>
</dbReference>
<evidence type="ECO:0000256" key="5">
    <source>
        <dbReference type="ARBA" id="ARBA00021582"/>
    </source>
</evidence>
<dbReference type="Pfam" id="PF00389">
    <property type="entry name" value="2-Hacid_dh"/>
    <property type="match status" value="1"/>
</dbReference>
<keyword evidence="9 13" id="KW-0560">Oxidoreductase</keyword>
<comment type="pathway">
    <text evidence="1 13">Amino-acid biosynthesis; L-serine biosynthesis; L-serine from 3-phospho-D-glycerate: step 1/3.</text>
</comment>
<dbReference type="InterPro" id="IPR006139">
    <property type="entry name" value="D-isomer_2_OHA_DH_cat_dom"/>
</dbReference>
<evidence type="ECO:0000256" key="11">
    <source>
        <dbReference type="ARBA" id="ARBA00023299"/>
    </source>
</evidence>
<name>A0A7S3U018_EMIHU</name>
<dbReference type="PROSITE" id="PS00065">
    <property type="entry name" value="D_2_HYDROXYACID_DH_1"/>
    <property type="match status" value="1"/>
</dbReference>
<accession>A0A7S3U018</accession>
<dbReference type="PROSITE" id="PS51671">
    <property type="entry name" value="ACT"/>
    <property type="match status" value="1"/>
</dbReference>
<evidence type="ECO:0000256" key="14">
    <source>
        <dbReference type="SAM" id="MobiDB-lite"/>
    </source>
</evidence>
<dbReference type="EC" id="1.1.1.95" evidence="4 13"/>
<sequence>MGSPRIGASDTETAELAEPMPKNPSSNGAMDVTSPKRARTQGGASAKGKKVLISDPIEQVCVDILQKAGVVVDCKSKVPPAELKKIIGEYDGLIVRSGTTVTAEIIESAHKMTAIGRAGTGVDNIDCVAATKKGIIVMNTPGGNTVSAAEHTCALIASLARNVAQGDASMKARKWDRKKYMGVELSGKTLGVLGLGRVGREVISRMQSYGMDVIGYDPFFPPDASRKLNIEPVSAADCMARADFLTVHVPLLDDTKDMINKTSIATMKPGVRIINCARGGIINEADLLAALQSGHVAGAAVDVFESEPPAEHEWALIEHPKLVATPHLGASTLEAQGKVAEEIANSLVAAFAEQPVVGVVNAPNLTLSQKPELKPWTALATSLGKLLAQVNKAAVTSLQVQVSGKVEKAGELCAAAALVGLFDQSGARDETGAAINLISAPAFAAEREMKVTTQEVEGGVFSSLLKLTVTTPKGSHVIAGTVFGSSQRVVEFEGHKLEFEPKGYMLVYKSIDKPGVLSRVSGLLGENKINIQACVVSHGDAQGAVVNVMAIDRKVEAAVLSKAAELADVSQVHCLHIG</sequence>
<evidence type="ECO:0000256" key="4">
    <source>
        <dbReference type="ARBA" id="ARBA00013143"/>
    </source>
</evidence>
<gene>
    <name evidence="16" type="ORF">EHUX00137_LOCUS46396</name>
</gene>
<dbReference type="Gene3D" id="3.30.70.260">
    <property type="match status" value="1"/>
</dbReference>
<evidence type="ECO:0000256" key="13">
    <source>
        <dbReference type="RuleBase" id="RU363003"/>
    </source>
</evidence>
<keyword evidence="11 13" id="KW-0718">Serine biosynthesis</keyword>
<dbReference type="UniPathway" id="UPA00135">
    <property type="reaction ID" value="UER00196"/>
</dbReference>
<evidence type="ECO:0000256" key="12">
    <source>
        <dbReference type="ARBA" id="ARBA00048731"/>
    </source>
</evidence>
<dbReference type="Pfam" id="PF19304">
    <property type="entry name" value="PGDH_inter"/>
    <property type="match status" value="1"/>
</dbReference>
<comment type="similarity">
    <text evidence="2 13">Belongs to the D-isomer specific 2-hydroxyacid dehydrogenase family.</text>
</comment>
<dbReference type="InterPro" id="IPR029009">
    <property type="entry name" value="ASB_dom_sf"/>
</dbReference>
<dbReference type="InterPro" id="IPR006140">
    <property type="entry name" value="D-isomer_DH_NAD-bd"/>
</dbReference>
<dbReference type="GO" id="GO:0051287">
    <property type="term" value="F:NAD binding"/>
    <property type="evidence" value="ECO:0007669"/>
    <property type="project" value="UniProtKB-UniRule"/>
</dbReference>
<dbReference type="SUPFAM" id="SSF52283">
    <property type="entry name" value="Formate/glycerate dehydrogenase catalytic domain-like"/>
    <property type="match status" value="1"/>
</dbReference>
<evidence type="ECO:0000256" key="8">
    <source>
        <dbReference type="ARBA" id="ARBA00022990"/>
    </source>
</evidence>
<evidence type="ECO:0000256" key="9">
    <source>
        <dbReference type="ARBA" id="ARBA00023002"/>
    </source>
</evidence>
<dbReference type="SUPFAM" id="SSF55021">
    <property type="entry name" value="ACT-like"/>
    <property type="match status" value="1"/>
</dbReference>
<evidence type="ECO:0000313" key="16">
    <source>
        <dbReference type="EMBL" id="CAE0597805.1"/>
    </source>
</evidence>
<feature type="region of interest" description="Disordered" evidence="14">
    <location>
        <begin position="1"/>
        <end position="48"/>
    </location>
</feature>
<dbReference type="PROSITE" id="PS00671">
    <property type="entry name" value="D_2_HYDROXYACID_DH_3"/>
    <property type="match status" value="1"/>
</dbReference>
<evidence type="ECO:0000256" key="10">
    <source>
        <dbReference type="ARBA" id="ARBA00023027"/>
    </source>
</evidence>
<organism evidence="16">
    <name type="scientific">Emiliania huxleyi</name>
    <name type="common">Coccolithophore</name>
    <name type="synonym">Pontosphaera huxleyi</name>
    <dbReference type="NCBI Taxonomy" id="2903"/>
    <lineage>
        <taxon>Eukaryota</taxon>
        <taxon>Haptista</taxon>
        <taxon>Haptophyta</taxon>
        <taxon>Prymnesiophyceae</taxon>
        <taxon>Isochrysidales</taxon>
        <taxon>Noelaerhabdaceae</taxon>
        <taxon>Emiliania</taxon>
    </lineage>
</organism>
<dbReference type="EMBL" id="HBIR01059698">
    <property type="protein sequence ID" value="CAE0597805.1"/>
    <property type="molecule type" value="Transcribed_RNA"/>
</dbReference>
<dbReference type="PANTHER" id="PTHR42938:SF22">
    <property type="entry name" value="D-3-PHOSPHOGLYCERATE DEHYDROGENASE"/>
    <property type="match status" value="1"/>
</dbReference>
<evidence type="ECO:0000259" key="15">
    <source>
        <dbReference type="PROSITE" id="PS51671"/>
    </source>
</evidence>
<keyword evidence="7 13" id="KW-0028">Amino-acid biosynthesis</keyword>
<comment type="subunit">
    <text evidence="3">Homotetramer.</text>
</comment>
<dbReference type="Pfam" id="PF02826">
    <property type="entry name" value="2-Hacid_dh_C"/>
    <property type="match status" value="1"/>
</dbReference>
<dbReference type="InterPro" id="IPR002912">
    <property type="entry name" value="ACT_dom"/>
</dbReference>
<dbReference type="InterPro" id="IPR006236">
    <property type="entry name" value="PGDH"/>
</dbReference>
<keyword evidence="10 13" id="KW-0520">NAD</keyword>
<dbReference type="InterPro" id="IPR036291">
    <property type="entry name" value="NAD(P)-bd_dom_sf"/>
</dbReference>
<dbReference type="Gene3D" id="3.40.50.720">
    <property type="entry name" value="NAD(P)-binding Rossmann-like Domain"/>
    <property type="match status" value="2"/>
</dbReference>
<dbReference type="Gene3D" id="3.30.1330.90">
    <property type="entry name" value="D-3-phosphoglycerate dehydrogenase, domain 3"/>
    <property type="match status" value="1"/>
</dbReference>
<reference evidence="16" key="1">
    <citation type="submission" date="2021-01" db="EMBL/GenBank/DDBJ databases">
        <authorList>
            <person name="Corre E."/>
            <person name="Pelletier E."/>
            <person name="Niang G."/>
            <person name="Scheremetjew M."/>
            <person name="Finn R."/>
            <person name="Kale V."/>
            <person name="Holt S."/>
            <person name="Cochrane G."/>
            <person name="Meng A."/>
            <person name="Brown T."/>
            <person name="Cohen L."/>
        </authorList>
    </citation>
    <scope>NUCLEOTIDE SEQUENCE</scope>
    <source>
        <strain evidence="16">379</strain>
    </source>
</reference>
<dbReference type="InterPro" id="IPR045865">
    <property type="entry name" value="ACT-like_dom_sf"/>
</dbReference>
<dbReference type="InterPro" id="IPR029752">
    <property type="entry name" value="D-isomer_DH_CS1"/>
</dbReference>
<comment type="catalytic activity">
    <reaction evidence="12 13">
        <text>(2R)-3-phosphoglycerate + NAD(+) = 3-phosphooxypyruvate + NADH + H(+)</text>
        <dbReference type="Rhea" id="RHEA:12641"/>
        <dbReference type="ChEBI" id="CHEBI:15378"/>
        <dbReference type="ChEBI" id="CHEBI:18110"/>
        <dbReference type="ChEBI" id="CHEBI:57540"/>
        <dbReference type="ChEBI" id="CHEBI:57945"/>
        <dbReference type="ChEBI" id="CHEBI:58272"/>
        <dbReference type="EC" id="1.1.1.95"/>
    </reaction>
</comment>